<comment type="caution">
    <text evidence="6">The sequence shown here is derived from an EMBL/GenBank/DDBJ whole genome shotgun (WGS) entry which is preliminary data.</text>
</comment>
<dbReference type="AlphaFoldDB" id="A0A9J6GIL4"/>
<dbReference type="InterPro" id="IPR009829">
    <property type="entry name" value="SKA1"/>
</dbReference>
<dbReference type="EMBL" id="JABSTR010000007">
    <property type="protein sequence ID" value="KAH9375018.1"/>
    <property type="molecule type" value="Genomic_DNA"/>
</dbReference>
<accession>A0A9J6GIL4</accession>
<dbReference type="Pfam" id="PF07160">
    <property type="entry name" value="SKA1"/>
    <property type="match status" value="1"/>
</dbReference>
<evidence type="ECO:0000313" key="7">
    <source>
        <dbReference type="Proteomes" id="UP000821853"/>
    </source>
</evidence>
<evidence type="ECO:0000256" key="5">
    <source>
        <dbReference type="SAM" id="MobiDB-lite"/>
    </source>
</evidence>
<comment type="similarity">
    <text evidence="1">Belongs to the SKA1 family.</text>
</comment>
<organism evidence="6 7">
    <name type="scientific">Haemaphysalis longicornis</name>
    <name type="common">Bush tick</name>
    <dbReference type="NCBI Taxonomy" id="44386"/>
    <lineage>
        <taxon>Eukaryota</taxon>
        <taxon>Metazoa</taxon>
        <taxon>Ecdysozoa</taxon>
        <taxon>Arthropoda</taxon>
        <taxon>Chelicerata</taxon>
        <taxon>Arachnida</taxon>
        <taxon>Acari</taxon>
        <taxon>Parasitiformes</taxon>
        <taxon>Ixodida</taxon>
        <taxon>Ixodoidea</taxon>
        <taxon>Ixodidae</taxon>
        <taxon>Haemaphysalinae</taxon>
        <taxon>Haemaphysalis</taxon>
    </lineage>
</organism>
<protein>
    <recommendedName>
        <fullName evidence="2">SKA complex subunit 1</fullName>
    </recommendedName>
    <alternativeName>
        <fullName evidence="3">Spindle and kinetochore-associated protein 1</fullName>
    </alternativeName>
</protein>
<dbReference type="GO" id="GO:0005876">
    <property type="term" value="C:spindle microtubule"/>
    <property type="evidence" value="ECO:0007669"/>
    <property type="project" value="TreeGrafter"/>
</dbReference>
<dbReference type="PANTHER" id="PTHR28573:SF1">
    <property type="entry name" value="SPINDLE AND KINETOCHORE-ASSOCIATED PROTEIN 1"/>
    <property type="match status" value="1"/>
</dbReference>
<keyword evidence="4" id="KW-0175">Coiled coil</keyword>
<dbReference type="GO" id="GO:0000278">
    <property type="term" value="P:mitotic cell cycle"/>
    <property type="evidence" value="ECO:0007669"/>
    <property type="project" value="TreeGrafter"/>
</dbReference>
<dbReference type="OMA" id="VIREINC"/>
<dbReference type="GO" id="GO:0007059">
    <property type="term" value="P:chromosome segregation"/>
    <property type="evidence" value="ECO:0007669"/>
    <property type="project" value="InterPro"/>
</dbReference>
<evidence type="ECO:0000256" key="3">
    <source>
        <dbReference type="ARBA" id="ARBA00047202"/>
    </source>
</evidence>
<dbReference type="InterPro" id="IPR042031">
    <property type="entry name" value="SKA1_MBD_sf"/>
</dbReference>
<dbReference type="GO" id="GO:0072686">
    <property type="term" value="C:mitotic spindle"/>
    <property type="evidence" value="ECO:0007669"/>
    <property type="project" value="TreeGrafter"/>
</dbReference>
<dbReference type="Proteomes" id="UP000821853">
    <property type="component" value="Chromosome 5"/>
</dbReference>
<evidence type="ECO:0000256" key="2">
    <source>
        <dbReference type="ARBA" id="ARBA00047182"/>
    </source>
</evidence>
<keyword evidence="7" id="KW-1185">Reference proteome</keyword>
<evidence type="ECO:0000313" key="6">
    <source>
        <dbReference type="EMBL" id="KAH9375018.1"/>
    </source>
</evidence>
<dbReference type="Gene3D" id="1.10.10.1890">
    <property type="entry name" value="Ska1 microtubule binding domain-like"/>
    <property type="match status" value="1"/>
</dbReference>
<name>A0A9J6GIL4_HAELO</name>
<sequence length="244" mass="27536">MTSEEYIAHLNRRLDELDLSIKISEVGPEDAYFLKKAQEKLREAVQTKREIDELIQRYEQLKAEKAALVAGLEMRLRLAELQKAFLDALPPSEPGGAVGGAANNGPADLAGADKKGRPQDIKHISPLTEEEFARTPKYARGHLTLAKLNKLVVAFNAAMDAKYELLALPKSRLKDSQWKKVTTYRQQETHETKGLRFVTSGDLNTKGSAFESSRTVMDFVTLLRQCNRLREIRCPQRIVRYVVV</sequence>
<feature type="coiled-coil region" evidence="4">
    <location>
        <begin position="34"/>
        <end position="71"/>
    </location>
</feature>
<proteinExistence type="inferred from homology"/>
<dbReference type="GO" id="GO:0051301">
    <property type="term" value="P:cell division"/>
    <property type="evidence" value="ECO:0007669"/>
    <property type="project" value="InterPro"/>
</dbReference>
<dbReference type="VEuPathDB" id="VectorBase:HLOH_059880"/>
<evidence type="ECO:0000256" key="4">
    <source>
        <dbReference type="SAM" id="Coils"/>
    </source>
</evidence>
<gene>
    <name evidence="6" type="ORF">HPB48_003808</name>
</gene>
<feature type="region of interest" description="Disordered" evidence="5">
    <location>
        <begin position="96"/>
        <end position="119"/>
    </location>
</feature>
<dbReference type="GO" id="GO:0000940">
    <property type="term" value="C:outer kinetochore"/>
    <property type="evidence" value="ECO:0007669"/>
    <property type="project" value="TreeGrafter"/>
</dbReference>
<dbReference type="GO" id="GO:0031110">
    <property type="term" value="P:regulation of microtubule polymerization or depolymerization"/>
    <property type="evidence" value="ECO:0007669"/>
    <property type="project" value="TreeGrafter"/>
</dbReference>
<reference evidence="6 7" key="1">
    <citation type="journal article" date="2020" name="Cell">
        <title>Large-Scale Comparative Analyses of Tick Genomes Elucidate Their Genetic Diversity and Vector Capacities.</title>
        <authorList>
            <consortium name="Tick Genome and Microbiome Consortium (TIGMIC)"/>
            <person name="Jia N."/>
            <person name="Wang J."/>
            <person name="Shi W."/>
            <person name="Du L."/>
            <person name="Sun Y."/>
            <person name="Zhan W."/>
            <person name="Jiang J.F."/>
            <person name="Wang Q."/>
            <person name="Zhang B."/>
            <person name="Ji P."/>
            <person name="Bell-Sakyi L."/>
            <person name="Cui X.M."/>
            <person name="Yuan T.T."/>
            <person name="Jiang B.G."/>
            <person name="Yang W.F."/>
            <person name="Lam T.T."/>
            <person name="Chang Q.C."/>
            <person name="Ding S.J."/>
            <person name="Wang X.J."/>
            <person name="Zhu J.G."/>
            <person name="Ruan X.D."/>
            <person name="Zhao L."/>
            <person name="Wei J.T."/>
            <person name="Ye R.Z."/>
            <person name="Que T.C."/>
            <person name="Du C.H."/>
            <person name="Zhou Y.H."/>
            <person name="Cheng J.X."/>
            <person name="Dai P.F."/>
            <person name="Guo W.B."/>
            <person name="Han X.H."/>
            <person name="Huang E.J."/>
            <person name="Li L.F."/>
            <person name="Wei W."/>
            <person name="Gao Y.C."/>
            <person name="Liu J.Z."/>
            <person name="Shao H.Z."/>
            <person name="Wang X."/>
            <person name="Wang C.C."/>
            <person name="Yang T.C."/>
            <person name="Huo Q.B."/>
            <person name="Li W."/>
            <person name="Chen H.Y."/>
            <person name="Chen S.E."/>
            <person name="Zhou L.G."/>
            <person name="Ni X.B."/>
            <person name="Tian J.H."/>
            <person name="Sheng Y."/>
            <person name="Liu T."/>
            <person name="Pan Y.S."/>
            <person name="Xia L.Y."/>
            <person name="Li J."/>
            <person name="Zhao F."/>
            <person name="Cao W.C."/>
        </authorList>
    </citation>
    <scope>NUCLEOTIDE SEQUENCE [LARGE SCALE GENOMIC DNA]</scope>
    <source>
        <strain evidence="6">HaeL-2018</strain>
    </source>
</reference>
<dbReference type="OrthoDB" id="5962at2759"/>
<evidence type="ECO:0000256" key="1">
    <source>
        <dbReference type="ARBA" id="ARBA00006836"/>
    </source>
</evidence>
<dbReference type="PANTHER" id="PTHR28573">
    <property type="entry name" value="SPINDLE AND KINETOCHORE-ASSOCIATED PROTEIN 1"/>
    <property type="match status" value="1"/>
</dbReference>
<dbReference type="GO" id="GO:0008017">
    <property type="term" value="F:microtubule binding"/>
    <property type="evidence" value="ECO:0007669"/>
    <property type="project" value="InterPro"/>
</dbReference>